<dbReference type="OrthoDB" id="9804645at2"/>
<name>A0A2N4TQ58_RALPI</name>
<dbReference type="GO" id="GO:0000155">
    <property type="term" value="F:phosphorelay sensor kinase activity"/>
    <property type="evidence" value="ECO:0007669"/>
    <property type="project" value="InterPro"/>
</dbReference>
<keyword evidence="6" id="KW-0597">Phosphoprotein</keyword>
<evidence type="ECO:0000256" key="4">
    <source>
        <dbReference type="ARBA" id="ARBA00022475"/>
    </source>
</evidence>
<evidence type="ECO:0000256" key="13">
    <source>
        <dbReference type="ARBA" id="ARBA00023012"/>
    </source>
</evidence>
<evidence type="ECO:0000256" key="15">
    <source>
        <dbReference type="SAM" id="Phobius"/>
    </source>
</evidence>
<dbReference type="PRINTS" id="PR00344">
    <property type="entry name" value="BCTRLSENSOR"/>
</dbReference>
<protein>
    <recommendedName>
        <fullName evidence="3">histidine kinase</fullName>
        <ecNumber evidence="3">2.7.13.3</ecNumber>
    </recommendedName>
</protein>
<keyword evidence="13" id="KW-0902">Two-component regulatory system</keyword>
<evidence type="ECO:0000313" key="18">
    <source>
        <dbReference type="EMBL" id="PLC41837.1"/>
    </source>
</evidence>
<reference evidence="18 19" key="1">
    <citation type="submission" date="2017-12" db="EMBL/GenBank/DDBJ databases">
        <title>Draft genome sequence of Ralstonia pickettii 52.</title>
        <authorList>
            <person name="Zheng B."/>
        </authorList>
    </citation>
    <scope>NUCLEOTIDE SEQUENCE [LARGE SCALE GENOMIC DNA]</scope>
    <source>
        <strain evidence="18 19">52</strain>
    </source>
</reference>
<evidence type="ECO:0000256" key="1">
    <source>
        <dbReference type="ARBA" id="ARBA00000085"/>
    </source>
</evidence>
<dbReference type="PROSITE" id="PS50885">
    <property type="entry name" value="HAMP"/>
    <property type="match status" value="1"/>
</dbReference>
<dbReference type="Proteomes" id="UP000234456">
    <property type="component" value="Unassembled WGS sequence"/>
</dbReference>
<dbReference type="Gene3D" id="1.10.287.130">
    <property type="match status" value="1"/>
</dbReference>
<dbReference type="Gene3D" id="3.30.565.10">
    <property type="entry name" value="Histidine kinase-like ATPase, C-terminal domain"/>
    <property type="match status" value="1"/>
</dbReference>
<dbReference type="PANTHER" id="PTHR44936">
    <property type="entry name" value="SENSOR PROTEIN CREC"/>
    <property type="match status" value="1"/>
</dbReference>
<proteinExistence type="predicted"/>
<dbReference type="CDD" id="cd00075">
    <property type="entry name" value="HATPase"/>
    <property type="match status" value="1"/>
</dbReference>
<evidence type="ECO:0000256" key="7">
    <source>
        <dbReference type="ARBA" id="ARBA00022679"/>
    </source>
</evidence>
<dbReference type="InterPro" id="IPR003594">
    <property type="entry name" value="HATPase_dom"/>
</dbReference>
<dbReference type="Pfam" id="PF00672">
    <property type="entry name" value="HAMP"/>
    <property type="match status" value="1"/>
</dbReference>
<keyword evidence="14 15" id="KW-0472">Membrane</keyword>
<organism evidence="18 19">
    <name type="scientific">Ralstonia pickettii</name>
    <name type="common">Burkholderia pickettii</name>
    <dbReference type="NCBI Taxonomy" id="329"/>
    <lineage>
        <taxon>Bacteria</taxon>
        <taxon>Pseudomonadati</taxon>
        <taxon>Pseudomonadota</taxon>
        <taxon>Betaproteobacteria</taxon>
        <taxon>Burkholderiales</taxon>
        <taxon>Burkholderiaceae</taxon>
        <taxon>Ralstonia</taxon>
    </lineage>
</organism>
<evidence type="ECO:0000256" key="9">
    <source>
        <dbReference type="ARBA" id="ARBA00022741"/>
    </source>
</evidence>
<keyword evidence="11" id="KW-0067">ATP-binding</keyword>
<dbReference type="GO" id="GO:0005886">
    <property type="term" value="C:plasma membrane"/>
    <property type="evidence" value="ECO:0007669"/>
    <property type="project" value="UniProtKB-SubCell"/>
</dbReference>
<dbReference type="InterPro" id="IPR050980">
    <property type="entry name" value="2C_sensor_his_kinase"/>
</dbReference>
<dbReference type="GO" id="GO:0005524">
    <property type="term" value="F:ATP binding"/>
    <property type="evidence" value="ECO:0007669"/>
    <property type="project" value="UniProtKB-KW"/>
</dbReference>
<dbReference type="SMART" id="SM00388">
    <property type="entry name" value="HisKA"/>
    <property type="match status" value="1"/>
</dbReference>
<dbReference type="InterPro" id="IPR003660">
    <property type="entry name" value="HAMP_dom"/>
</dbReference>
<comment type="catalytic activity">
    <reaction evidence="1">
        <text>ATP + protein L-histidine = ADP + protein N-phospho-L-histidine.</text>
        <dbReference type="EC" id="2.7.13.3"/>
    </reaction>
</comment>
<dbReference type="EC" id="2.7.13.3" evidence="3"/>
<accession>A0A2N4TQ58</accession>
<dbReference type="Pfam" id="PF00512">
    <property type="entry name" value="HisKA"/>
    <property type="match status" value="1"/>
</dbReference>
<dbReference type="PANTHER" id="PTHR44936:SF5">
    <property type="entry name" value="SENSOR HISTIDINE KINASE ENVZ"/>
    <property type="match status" value="1"/>
</dbReference>
<feature type="transmembrane region" description="Helical" evidence="15">
    <location>
        <begin position="143"/>
        <end position="167"/>
    </location>
</feature>
<keyword evidence="4" id="KW-1003">Cell membrane</keyword>
<dbReference type="InterPro" id="IPR005467">
    <property type="entry name" value="His_kinase_dom"/>
</dbReference>
<dbReference type="SUPFAM" id="SSF55874">
    <property type="entry name" value="ATPase domain of HSP90 chaperone/DNA topoisomerase II/histidine kinase"/>
    <property type="match status" value="1"/>
</dbReference>
<gene>
    <name evidence="18" type="ORF">C0Q88_14590</name>
</gene>
<dbReference type="InterPro" id="IPR003661">
    <property type="entry name" value="HisK_dim/P_dom"/>
</dbReference>
<keyword evidence="12 15" id="KW-1133">Transmembrane helix</keyword>
<evidence type="ECO:0000256" key="3">
    <source>
        <dbReference type="ARBA" id="ARBA00012438"/>
    </source>
</evidence>
<dbReference type="CDD" id="cd00082">
    <property type="entry name" value="HisKA"/>
    <property type="match status" value="1"/>
</dbReference>
<evidence type="ECO:0000256" key="6">
    <source>
        <dbReference type="ARBA" id="ARBA00022553"/>
    </source>
</evidence>
<feature type="domain" description="Histidine kinase" evidence="16">
    <location>
        <begin position="227"/>
        <end position="428"/>
    </location>
</feature>
<evidence type="ECO:0000256" key="5">
    <source>
        <dbReference type="ARBA" id="ARBA00022519"/>
    </source>
</evidence>
<feature type="transmembrane region" description="Helical" evidence="15">
    <location>
        <begin position="13"/>
        <end position="36"/>
    </location>
</feature>
<evidence type="ECO:0000313" key="19">
    <source>
        <dbReference type="Proteomes" id="UP000234456"/>
    </source>
</evidence>
<keyword evidence="8 15" id="KW-0812">Transmembrane</keyword>
<dbReference type="SMART" id="SM00387">
    <property type="entry name" value="HATPase_c"/>
    <property type="match status" value="1"/>
</dbReference>
<dbReference type="InterPro" id="IPR036890">
    <property type="entry name" value="HATPase_C_sf"/>
</dbReference>
<dbReference type="Pfam" id="PF02518">
    <property type="entry name" value="HATPase_c"/>
    <property type="match status" value="1"/>
</dbReference>
<evidence type="ECO:0000256" key="12">
    <source>
        <dbReference type="ARBA" id="ARBA00022989"/>
    </source>
</evidence>
<dbReference type="RefSeq" id="WP_102066218.1">
    <property type="nucleotide sequence ID" value="NZ_PKQE01000003.1"/>
</dbReference>
<evidence type="ECO:0000256" key="2">
    <source>
        <dbReference type="ARBA" id="ARBA00004429"/>
    </source>
</evidence>
<dbReference type="CDD" id="cd06225">
    <property type="entry name" value="HAMP"/>
    <property type="match status" value="1"/>
</dbReference>
<comment type="caution">
    <text evidence="18">The sequence shown here is derived from an EMBL/GenBank/DDBJ whole genome shotgun (WGS) entry which is preliminary data.</text>
</comment>
<evidence type="ECO:0000256" key="11">
    <source>
        <dbReference type="ARBA" id="ARBA00022840"/>
    </source>
</evidence>
<dbReference type="EMBL" id="PKQE01000003">
    <property type="protein sequence ID" value="PLC41837.1"/>
    <property type="molecule type" value="Genomic_DNA"/>
</dbReference>
<evidence type="ECO:0000259" key="17">
    <source>
        <dbReference type="PROSITE" id="PS50885"/>
    </source>
</evidence>
<keyword evidence="9" id="KW-0547">Nucleotide-binding</keyword>
<evidence type="ECO:0000256" key="8">
    <source>
        <dbReference type="ARBA" id="ARBA00022692"/>
    </source>
</evidence>
<dbReference type="SMART" id="SM00304">
    <property type="entry name" value="HAMP"/>
    <property type="match status" value="1"/>
</dbReference>
<evidence type="ECO:0000256" key="10">
    <source>
        <dbReference type="ARBA" id="ARBA00022777"/>
    </source>
</evidence>
<comment type="subcellular location">
    <subcellularLocation>
        <location evidence="2">Cell inner membrane</location>
        <topology evidence="2">Multi-pass membrane protein</topology>
    </subcellularLocation>
</comment>
<dbReference type="PROSITE" id="PS50109">
    <property type="entry name" value="HIS_KIN"/>
    <property type="match status" value="1"/>
</dbReference>
<keyword evidence="10 18" id="KW-0418">Kinase</keyword>
<feature type="domain" description="HAMP" evidence="17">
    <location>
        <begin position="167"/>
        <end position="219"/>
    </location>
</feature>
<evidence type="ECO:0000256" key="14">
    <source>
        <dbReference type="ARBA" id="ARBA00023136"/>
    </source>
</evidence>
<dbReference type="InterPro" id="IPR004358">
    <property type="entry name" value="Sig_transdc_His_kin-like_C"/>
</dbReference>
<sequence length="431" mass="47308">MTFNKIRPRFDTLFGRLAVLIVVVLVLSHFSWLGVLRAERRERQFQASVDQMAFQLQAFQAAMDGHLRVKLPDLVTETAEPPAGDASSASDKSAELVRQLARRLPSDTQLRLEAGPTPRVFVRFPQRNKWIAMPLVWVHAPPTISAVVPGVMVVLAIAIAFSLFAAWQIQRPVRELADAAGALARRRYVPPLKERGPYELRQLTEQFNHMAADLSAADEERNTMLAGIAHDLKTPLSRLRLRAEMLADQKAGAGIERDVESMSAIVEQFLAYAQSGDSEAREVSVDRHLRGLVQPFAEQGKHVALDLHAGDRFRLKPTHLERIVVNLLDNAFAYGAEPVNVRTAVDDAGYTLTVEDHGAGIPAADFDRVMRPFVRLDPARGGNAHCGLGLAIVDRLVRHLGGDLVVGPTVADASAPGFRITMRFPASTAAA</sequence>
<keyword evidence="7" id="KW-0808">Transferase</keyword>
<keyword evidence="5" id="KW-0997">Cell inner membrane</keyword>
<dbReference type="AlphaFoldDB" id="A0A2N4TQ58"/>
<dbReference type="InterPro" id="IPR036097">
    <property type="entry name" value="HisK_dim/P_sf"/>
</dbReference>
<dbReference type="SUPFAM" id="SSF47384">
    <property type="entry name" value="Homodimeric domain of signal transducing histidine kinase"/>
    <property type="match status" value="1"/>
</dbReference>
<evidence type="ECO:0000259" key="16">
    <source>
        <dbReference type="PROSITE" id="PS50109"/>
    </source>
</evidence>